<dbReference type="Proteomes" id="UP000275368">
    <property type="component" value="Chromosome"/>
</dbReference>
<evidence type="ECO:0000256" key="1">
    <source>
        <dbReference type="ARBA" id="ARBA00022475"/>
    </source>
</evidence>
<keyword evidence="1" id="KW-1003">Cell membrane</keyword>
<dbReference type="Gene3D" id="3.40.190.10">
    <property type="entry name" value="Periplasmic binding protein-like II"/>
    <property type="match status" value="2"/>
</dbReference>
<keyword evidence="2" id="KW-0732">Signal</keyword>
<dbReference type="RefSeq" id="WP_183530615.1">
    <property type="nucleotide sequence ID" value="NZ_JACHXC010000001.1"/>
</dbReference>
<dbReference type="InterPro" id="IPR006059">
    <property type="entry name" value="SBP"/>
</dbReference>
<dbReference type="PROSITE" id="PS51257">
    <property type="entry name" value="PROKAR_LIPOPROTEIN"/>
    <property type="match status" value="1"/>
</dbReference>
<dbReference type="SUPFAM" id="SSF53850">
    <property type="entry name" value="Periplasmic binding protein-like II"/>
    <property type="match status" value="1"/>
</dbReference>
<keyword evidence="4" id="KW-0564">Palmitate</keyword>
<evidence type="ECO:0000256" key="2">
    <source>
        <dbReference type="ARBA" id="ARBA00022729"/>
    </source>
</evidence>
<keyword evidence="7" id="KW-1185">Reference proteome</keyword>
<organism evidence="6 7">
    <name type="scientific">Paenibacillus baekrokdamisoli</name>
    <dbReference type="NCBI Taxonomy" id="1712516"/>
    <lineage>
        <taxon>Bacteria</taxon>
        <taxon>Bacillati</taxon>
        <taxon>Bacillota</taxon>
        <taxon>Bacilli</taxon>
        <taxon>Bacillales</taxon>
        <taxon>Paenibacillaceae</taxon>
        <taxon>Paenibacillus</taxon>
    </lineage>
</organism>
<dbReference type="AlphaFoldDB" id="A0A3G9IKG4"/>
<dbReference type="PANTHER" id="PTHR43649">
    <property type="entry name" value="ARABINOSE-BINDING PROTEIN-RELATED"/>
    <property type="match status" value="1"/>
</dbReference>
<name>A0A3G9IKG4_9BACL</name>
<accession>A0A3G9IKG4</accession>
<sequence>MKRIKKSNFMMLVLVLILVIIAGCSTNGSKTEMKVESPKPNESTTVNLPEAASLRILTENSPSWPAKKDWAVWKWLKEKTNITILHETQTGPGSVALSIASGDMPDLYTVYLDEAQKYGAQGAFLDLSKYLDKMPNVKAFLDSRPDVAQRMTSPGGEKYQLLTDGAGAGNQTVWFYRDDILKKHSLNEPKTWEELYETAKKLKQLYPDSYPFVFRHGLNTLGAFGPSFGFYPSFFEDKDTGKIKYGVNDPAFKKMIEYLNKFYKEGLIPPDWLSMDYKVWTQFITTNKSFITIQYIPQIEIMNAQLQNGAHLKFMPPPLGAGSKGYIPNSNFEVTGFAVSSKTKNLDAVLRYLDFIYSKEGKDILSWGKEGETYTIENGKRKFMPQFKEVVDLAKEAGIITQGTYGLADANAVMSLRNENEQYSYNEAEKYKFPVTPVLPMLKAEEKAAITVDQEKVTKFYETSVAKFILGETPMTQWDAFISELNKLGVQKIIDTYQVGLDRVKAK</sequence>
<dbReference type="KEGG" id="pbk:Back11_07350"/>
<evidence type="ECO:0000313" key="7">
    <source>
        <dbReference type="Proteomes" id="UP000275368"/>
    </source>
</evidence>
<keyword evidence="5" id="KW-0449">Lipoprotein</keyword>
<evidence type="ECO:0000313" key="6">
    <source>
        <dbReference type="EMBL" id="BBH19390.1"/>
    </source>
</evidence>
<reference evidence="6 7" key="1">
    <citation type="submission" date="2018-11" db="EMBL/GenBank/DDBJ databases">
        <title>Complete genome sequence of Paenibacillus baekrokdamisoli strain KCTC 33723.</title>
        <authorList>
            <person name="Kang S.W."/>
            <person name="Lee K.C."/>
            <person name="Kim K.K."/>
            <person name="Kim J.S."/>
            <person name="Kim D.S."/>
            <person name="Ko S.H."/>
            <person name="Yang S.H."/>
            <person name="Lee J.S."/>
        </authorList>
    </citation>
    <scope>NUCLEOTIDE SEQUENCE [LARGE SCALE GENOMIC DNA]</scope>
    <source>
        <strain evidence="6 7">KCTC 33723</strain>
    </source>
</reference>
<protein>
    <submittedName>
        <fullName evidence="6">Sugar ABC transporter permease</fullName>
    </submittedName>
</protein>
<evidence type="ECO:0000256" key="4">
    <source>
        <dbReference type="ARBA" id="ARBA00023139"/>
    </source>
</evidence>
<proteinExistence type="predicted"/>
<gene>
    <name evidence="6" type="ORF">Back11_07350</name>
</gene>
<evidence type="ECO:0000256" key="5">
    <source>
        <dbReference type="ARBA" id="ARBA00023288"/>
    </source>
</evidence>
<keyword evidence="3" id="KW-0472">Membrane</keyword>
<dbReference type="InterPro" id="IPR050490">
    <property type="entry name" value="Bact_solute-bd_prot1"/>
</dbReference>
<dbReference type="PANTHER" id="PTHR43649:SF33">
    <property type="entry name" value="POLYGALACTURONAN_RHAMNOGALACTURONAN-BINDING PROTEIN YTCQ"/>
    <property type="match status" value="1"/>
</dbReference>
<dbReference type="EMBL" id="AP019308">
    <property type="protein sequence ID" value="BBH19390.1"/>
    <property type="molecule type" value="Genomic_DNA"/>
</dbReference>
<evidence type="ECO:0000256" key="3">
    <source>
        <dbReference type="ARBA" id="ARBA00023136"/>
    </source>
</evidence>
<dbReference type="Pfam" id="PF01547">
    <property type="entry name" value="SBP_bac_1"/>
    <property type="match status" value="1"/>
</dbReference>